<dbReference type="SUPFAM" id="SSF55785">
    <property type="entry name" value="PYP-like sensor domain (PAS domain)"/>
    <property type="match status" value="1"/>
</dbReference>
<evidence type="ECO:0000256" key="2">
    <source>
        <dbReference type="ARBA" id="ARBA00023125"/>
    </source>
</evidence>
<dbReference type="CDD" id="cd06170">
    <property type="entry name" value="LuxR_C_like"/>
    <property type="match status" value="1"/>
</dbReference>
<dbReference type="NCBIfam" id="TIGR00229">
    <property type="entry name" value="sensory_box"/>
    <property type="match status" value="1"/>
</dbReference>
<dbReference type="AlphaFoldDB" id="A0A445MTF7"/>
<dbReference type="InterPro" id="IPR001610">
    <property type="entry name" value="PAC"/>
</dbReference>
<dbReference type="PROSITE" id="PS50113">
    <property type="entry name" value="PAC"/>
    <property type="match status" value="1"/>
</dbReference>
<keyword evidence="4" id="KW-0175">Coiled coil</keyword>
<sequence>MGVTDKDGHLTYVNESLARALGYSKDEMIGMHVTDFLYEKDMIKSFYIRNKDLIKNGQFSFETSFRTKDGNKIYGEEKVVAVYGNNGEFVGARGVFRDITQRKQVELALRKREAELDIKNKTLEEMNAALRVLLKKRDEDKGELERKVVLNIKELVMPVLEKLKKSKLDNTQRAYLDVLKLNLNDITSSFYYGLSSKNLELTPTEIQVANLIRRGESTKEIARLLDCTMRAISFHRENIRKKLGINNKKTNLRTYLISHS</sequence>
<dbReference type="InterPro" id="IPR016032">
    <property type="entry name" value="Sig_transdc_resp-reg_C-effctor"/>
</dbReference>
<name>A0A445MTF7_9BACT</name>
<dbReference type="GO" id="GO:0006355">
    <property type="term" value="P:regulation of DNA-templated transcription"/>
    <property type="evidence" value="ECO:0007669"/>
    <property type="project" value="InterPro"/>
</dbReference>
<dbReference type="GO" id="GO:0003677">
    <property type="term" value="F:DNA binding"/>
    <property type="evidence" value="ECO:0007669"/>
    <property type="project" value="UniProtKB-KW"/>
</dbReference>
<evidence type="ECO:0000259" key="7">
    <source>
        <dbReference type="PROSITE" id="PS50113"/>
    </source>
</evidence>
<feature type="domain" description="HTH luxR-type" evidence="5">
    <location>
        <begin position="194"/>
        <end position="260"/>
    </location>
</feature>
<organism evidence="8">
    <name type="scientific">uncultured Desulfobacterium sp</name>
    <dbReference type="NCBI Taxonomy" id="201089"/>
    <lineage>
        <taxon>Bacteria</taxon>
        <taxon>Pseudomonadati</taxon>
        <taxon>Thermodesulfobacteriota</taxon>
        <taxon>Desulfobacteria</taxon>
        <taxon>Desulfobacterales</taxon>
        <taxon>Desulfobacteriaceae</taxon>
        <taxon>Desulfobacterium</taxon>
        <taxon>environmental samples</taxon>
    </lineage>
</organism>
<evidence type="ECO:0000256" key="4">
    <source>
        <dbReference type="SAM" id="Coils"/>
    </source>
</evidence>
<dbReference type="PRINTS" id="PR00038">
    <property type="entry name" value="HTHLUXR"/>
</dbReference>
<keyword evidence="3" id="KW-0804">Transcription</keyword>
<dbReference type="CDD" id="cd00130">
    <property type="entry name" value="PAS"/>
    <property type="match status" value="1"/>
</dbReference>
<dbReference type="SUPFAM" id="SSF46894">
    <property type="entry name" value="C-terminal effector domain of the bipartite response regulators"/>
    <property type="match status" value="1"/>
</dbReference>
<dbReference type="PANTHER" id="PTHR44688:SF16">
    <property type="entry name" value="DNA-BINDING TRANSCRIPTIONAL ACTIVATOR DEVR_DOSR"/>
    <property type="match status" value="1"/>
</dbReference>
<evidence type="ECO:0000313" key="8">
    <source>
        <dbReference type="EMBL" id="SPD72651.1"/>
    </source>
</evidence>
<dbReference type="Pfam" id="PF00196">
    <property type="entry name" value="GerE"/>
    <property type="match status" value="1"/>
</dbReference>
<dbReference type="InterPro" id="IPR036388">
    <property type="entry name" value="WH-like_DNA-bd_sf"/>
</dbReference>
<protein>
    <submittedName>
        <fullName evidence="8">Putative Transcriptional regulator, PAS domain linked with LysR-type HTH domain</fullName>
    </submittedName>
</protein>
<feature type="domain" description="PAC" evidence="7">
    <location>
        <begin position="59"/>
        <end position="111"/>
    </location>
</feature>
<evidence type="ECO:0000256" key="1">
    <source>
        <dbReference type="ARBA" id="ARBA00023015"/>
    </source>
</evidence>
<evidence type="ECO:0000256" key="3">
    <source>
        <dbReference type="ARBA" id="ARBA00023163"/>
    </source>
</evidence>
<feature type="domain" description="PAS" evidence="6">
    <location>
        <begin position="1"/>
        <end position="41"/>
    </location>
</feature>
<dbReference type="SMART" id="SM00421">
    <property type="entry name" value="HTH_LUXR"/>
    <property type="match status" value="1"/>
</dbReference>
<dbReference type="InterPro" id="IPR000014">
    <property type="entry name" value="PAS"/>
</dbReference>
<dbReference type="PANTHER" id="PTHR44688">
    <property type="entry name" value="DNA-BINDING TRANSCRIPTIONAL ACTIVATOR DEVR_DOSR"/>
    <property type="match status" value="1"/>
</dbReference>
<proteinExistence type="predicted"/>
<reference evidence="8" key="1">
    <citation type="submission" date="2018-01" db="EMBL/GenBank/DDBJ databases">
        <authorList>
            <person name="Regsiter A."/>
            <person name="William W."/>
        </authorList>
    </citation>
    <scope>NUCLEOTIDE SEQUENCE</scope>
    <source>
        <strain evidence="8">TRIP AH-1</strain>
    </source>
</reference>
<dbReference type="Pfam" id="PF13426">
    <property type="entry name" value="PAS_9"/>
    <property type="match status" value="1"/>
</dbReference>
<evidence type="ECO:0000259" key="6">
    <source>
        <dbReference type="PROSITE" id="PS50112"/>
    </source>
</evidence>
<feature type="coiled-coil region" evidence="4">
    <location>
        <begin position="109"/>
        <end position="143"/>
    </location>
</feature>
<dbReference type="Gene3D" id="3.30.450.20">
    <property type="entry name" value="PAS domain"/>
    <property type="match status" value="1"/>
</dbReference>
<dbReference type="SMART" id="SM00086">
    <property type="entry name" value="PAC"/>
    <property type="match status" value="1"/>
</dbReference>
<dbReference type="Gene3D" id="1.10.10.10">
    <property type="entry name" value="Winged helix-like DNA-binding domain superfamily/Winged helix DNA-binding domain"/>
    <property type="match status" value="1"/>
</dbReference>
<gene>
    <name evidence="8" type="ORF">PITCH_A1460002</name>
</gene>
<accession>A0A445MTF7</accession>
<dbReference type="PROSITE" id="PS50112">
    <property type="entry name" value="PAS"/>
    <property type="match status" value="1"/>
</dbReference>
<evidence type="ECO:0000259" key="5">
    <source>
        <dbReference type="PROSITE" id="PS50043"/>
    </source>
</evidence>
<keyword evidence="2" id="KW-0238">DNA-binding</keyword>
<dbReference type="PROSITE" id="PS50043">
    <property type="entry name" value="HTH_LUXR_2"/>
    <property type="match status" value="1"/>
</dbReference>
<dbReference type="InterPro" id="IPR000700">
    <property type="entry name" value="PAS-assoc_C"/>
</dbReference>
<dbReference type="InterPro" id="IPR000792">
    <property type="entry name" value="Tscrpt_reg_LuxR_C"/>
</dbReference>
<dbReference type="InterPro" id="IPR035965">
    <property type="entry name" value="PAS-like_dom_sf"/>
</dbReference>
<dbReference type="EMBL" id="OJIN01000053">
    <property type="protein sequence ID" value="SPD72651.1"/>
    <property type="molecule type" value="Genomic_DNA"/>
</dbReference>
<keyword evidence="1" id="KW-0805">Transcription regulation</keyword>